<organism evidence="2 3">
    <name type="scientific">Bacillus cereus VD196</name>
    <dbReference type="NCBI Taxonomy" id="1053243"/>
    <lineage>
        <taxon>Bacteria</taxon>
        <taxon>Bacillati</taxon>
        <taxon>Bacillota</taxon>
        <taxon>Bacilli</taxon>
        <taxon>Bacillales</taxon>
        <taxon>Bacillaceae</taxon>
        <taxon>Bacillus</taxon>
        <taxon>Bacillus cereus group</taxon>
    </lineage>
</organism>
<evidence type="ECO:0000313" key="3">
    <source>
        <dbReference type="Proteomes" id="UP000014023"/>
    </source>
</evidence>
<name>A0A9W5V680_BACCE</name>
<comment type="caution">
    <text evidence="2">The sequence shown here is derived from an EMBL/GenBank/DDBJ whole genome shotgun (WGS) entry which is preliminary data.</text>
</comment>
<dbReference type="Proteomes" id="UP000014023">
    <property type="component" value="Unassembled WGS sequence"/>
</dbReference>
<evidence type="ECO:0000313" key="2">
    <source>
        <dbReference type="EMBL" id="EOO62651.1"/>
    </source>
</evidence>
<sequence length="150" mass="17443">MAVKKWLNERLGLEISPEKSQVTNLKKNYTDFLGFKLKVWNKGKKKLLKSHVSNKAKQRIIEKIKESITKIKSNPSTNEANRFNALILGFHNYYKVATNVSVDFAQIAFLVKKNLYNSTKSIRGSTGLQTKTYRKLYGKYNFKPVYIYQK</sequence>
<proteinExistence type="predicted"/>
<evidence type="ECO:0000313" key="1">
    <source>
        <dbReference type="EMBL" id="EOO60136.1"/>
    </source>
</evidence>
<dbReference type="EMBL" id="AHFL01000045">
    <property type="protein sequence ID" value="EOO62651.1"/>
    <property type="molecule type" value="Genomic_DNA"/>
</dbReference>
<accession>A0A9W5V680</accession>
<gene>
    <name evidence="2" type="ORF">IKE_05616</name>
    <name evidence="1" type="ORF">IKE_06023</name>
</gene>
<protein>
    <submittedName>
        <fullName evidence="2">Uncharacterized protein</fullName>
    </submittedName>
</protein>
<reference evidence="2 3" key="1">
    <citation type="submission" date="2012-12" db="EMBL/GenBank/DDBJ databases">
        <title>The Genome Sequence of Bacillus cereus VD196.</title>
        <authorList>
            <consortium name="The Broad Institute Genome Sequencing Platform"/>
            <consortium name="The Broad Institute Genome Sequencing Center for Infectious Disease"/>
            <person name="Feldgarden M."/>
            <person name="Van der Auwera G.A."/>
            <person name="Mahillon J."/>
            <person name="Duprez V."/>
            <person name="Timmery S."/>
            <person name="Mattelet C."/>
            <person name="Dierick K."/>
            <person name="Sun M."/>
            <person name="Yu Z."/>
            <person name="Zhu L."/>
            <person name="Hu X."/>
            <person name="Shank E.B."/>
            <person name="Swiecicka I."/>
            <person name="Hansen B.M."/>
            <person name="Andrup L."/>
            <person name="Walker B."/>
            <person name="Young S.K."/>
            <person name="Zeng Q."/>
            <person name="Gargeya S."/>
            <person name="Fitzgerald M."/>
            <person name="Haas B."/>
            <person name="Abouelleil A."/>
            <person name="Alvarado L."/>
            <person name="Arachchi H.M."/>
            <person name="Berlin A.M."/>
            <person name="Chapman S.B."/>
            <person name="Dewar J."/>
            <person name="Goldberg J."/>
            <person name="Griggs A."/>
            <person name="Gujja S."/>
            <person name="Hansen M."/>
            <person name="Howarth C."/>
            <person name="Imamovic A."/>
            <person name="Larimer J."/>
            <person name="McCowan C."/>
            <person name="Murphy C."/>
            <person name="Neiman D."/>
            <person name="Pearson M."/>
            <person name="Priest M."/>
            <person name="Roberts A."/>
            <person name="Saif S."/>
            <person name="Shea T."/>
            <person name="Sisk P."/>
            <person name="Sykes S."/>
            <person name="Wortman J."/>
            <person name="Nusbaum C."/>
            <person name="Birren B."/>
        </authorList>
    </citation>
    <scope>NUCLEOTIDE SEQUENCE [LARGE SCALE GENOMIC DNA]</scope>
    <source>
        <strain evidence="2 3">VD196</strain>
    </source>
</reference>
<dbReference type="AlphaFoldDB" id="A0A9W5V680"/>
<dbReference type="EMBL" id="AHFL01000072">
    <property type="protein sequence ID" value="EOO60136.1"/>
    <property type="molecule type" value="Genomic_DNA"/>
</dbReference>